<dbReference type="PROSITE" id="PS50882">
    <property type="entry name" value="YTH"/>
    <property type="match status" value="1"/>
</dbReference>
<dbReference type="PANTHER" id="PTHR18934">
    <property type="entry name" value="ATP-DEPENDENT RNA HELICASE"/>
    <property type="match status" value="1"/>
</dbReference>
<dbReference type="InterPro" id="IPR036770">
    <property type="entry name" value="Ankyrin_rpt-contain_sf"/>
</dbReference>
<dbReference type="InterPro" id="IPR059023">
    <property type="entry name" value="RNA_hel_CTD"/>
</dbReference>
<name>A0A1B6M6V0_9HEMI</name>
<keyword evidence="5" id="KW-0694">RNA-binding</keyword>
<proteinExistence type="inferred from homology"/>
<dbReference type="SMART" id="SM00487">
    <property type="entry name" value="DEXDc"/>
    <property type="match status" value="1"/>
</dbReference>
<dbReference type="Pfam" id="PF04146">
    <property type="entry name" value="YTH"/>
    <property type="match status" value="1"/>
</dbReference>
<dbReference type="SUPFAM" id="SSF52540">
    <property type="entry name" value="P-loop containing nucleoside triphosphate hydrolases"/>
    <property type="match status" value="2"/>
</dbReference>
<dbReference type="SMART" id="SM00393">
    <property type="entry name" value="R3H"/>
    <property type="match status" value="1"/>
</dbReference>
<feature type="region of interest" description="Disordered" evidence="8">
    <location>
        <begin position="1191"/>
        <end position="1231"/>
    </location>
</feature>
<evidence type="ECO:0000256" key="6">
    <source>
        <dbReference type="ARBA" id="ARBA00060772"/>
    </source>
</evidence>
<evidence type="ECO:0000256" key="3">
    <source>
        <dbReference type="ARBA" id="ARBA00022806"/>
    </source>
</evidence>
<keyword evidence="4" id="KW-0067">ATP-binding</keyword>
<dbReference type="Pfam" id="PF12796">
    <property type="entry name" value="Ank_2"/>
    <property type="match status" value="1"/>
</dbReference>
<evidence type="ECO:0000259" key="12">
    <source>
        <dbReference type="PROSITE" id="PS51194"/>
    </source>
</evidence>
<evidence type="ECO:0000256" key="8">
    <source>
        <dbReference type="SAM" id="MobiDB-lite"/>
    </source>
</evidence>
<dbReference type="InterPro" id="IPR011545">
    <property type="entry name" value="DEAD/DEAH_box_helicase_dom"/>
</dbReference>
<dbReference type="SUPFAM" id="SSF48403">
    <property type="entry name" value="Ankyrin repeat"/>
    <property type="match status" value="1"/>
</dbReference>
<feature type="repeat" description="ANK" evidence="7">
    <location>
        <begin position="481"/>
        <end position="513"/>
    </location>
</feature>
<dbReference type="Gene3D" id="3.40.50.300">
    <property type="entry name" value="P-loop containing nucleotide triphosphate hydrolases"/>
    <property type="match status" value="2"/>
</dbReference>
<dbReference type="Pfam" id="PF21010">
    <property type="entry name" value="HA2_C"/>
    <property type="match status" value="1"/>
</dbReference>
<dbReference type="CDD" id="cd18791">
    <property type="entry name" value="SF2_C_RHA"/>
    <property type="match status" value="1"/>
</dbReference>
<keyword evidence="2" id="KW-0378">Hydrolase</keyword>
<dbReference type="PROSITE" id="PS51194">
    <property type="entry name" value="HELICASE_CTER"/>
    <property type="match status" value="1"/>
</dbReference>
<dbReference type="FunFam" id="1.20.120.1080:FF:000008">
    <property type="entry name" value="probable ATP-dependent RNA helicase YTHDC2"/>
    <property type="match status" value="1"/>
</dbReference>
<dbReference type="InterPro" id="IPR007275">
    <property type="entry name" value="YTH_domain"/>
</dbReference>
<dbReference type="InterPro" id="IPR001374">
    <property type="entry name" value="R3H_dom"/>
</dbReference>
<evidence type="ECO:0000313" key="14">
    <source>
        <dbReference type="EMBL" id="JAT31650.1"/>
    </source>
</evidence>
<dbReference type="Pfam" id="PF26026">
    <property type="entry name" value="RNA_hel_CTD"/>
    <property type="match status" value="1"/>
</dbReference>
<dbReference type="EMBL" id="GEBQ01030145">
    <property type="protein sequence ID" value="JAT09832.1"/>
    <property type="molecule type" value="Transcribed_RNA"/>
</dbReference>
<dbReference type="Gene3D" id="3.10.590.10">
    <property type="entry name" value="ph1033 like domains"/>
    <property type="match status" value="1"/>
</dbReference>
<dbReference type="GO" id="GO:0005524">
    <property type="term" value="F:ATP binding"/>
    <property type="evidence" value="ECO:0007669"/>
    <property type="project" value="UniProtKB-KW"/>
</dbReference>
<evidence type="ECO:0000256" key="4">
    <source>
        <dbReference type="ARBA" id="ARBA00022840"/>
    </source>
</evidence>
<dbReference type="EMBL" id="GEBQ01008327">
    <property type="protein sequence ID" value="JAT31650.1"/>
    <property type="molecule type" value="Transcribed_RNA"/>
</dbReference>
<evidence type="ECO:0000256" key="2">
    <source>
        <dbReference type="ARBA" id="ARBA00022801"/>
    </source>
</evidence>
<evidence type="ECO:0008006" key="15">
    <source>
        <dbReference type="Google" id="ProtNLM"/>
    </source>
</evidence>
<evidence type="ECO:0000256" key="1">
    <source>
        <dbReference type="ARBA" id="ARBA00022741"/>
    </source>
</evidence>
<dbReference type="Gene3D" id="1.20.120.1080">
    <property type="match status" value="1"/>
</dbReference>
<dbReference type="SMART" id="SM00248">
    <property type="entry name" value="ANK"/>
    <property type="match status" value="2"/>
</dbReference>
<dbReference type="InterPro" id="IPR036867">
    <property type="entry name" value="R3H_dom_sf"/>
</dbReference>
<keyword evidence="7" id="KW-0040">ANK repeat</keyword>
<evidence type="ECO:0000259" key="11">
    <source>
        <dbReference type="PROSITE" id="PS51192"/>
    </source>
</evidence>
<accession>A0A1B6M6V0</accession>
<dbReference type="InterPro" id="IPR048333">
    <property type="entry name" value="HA2_WH"/>
</dbReference>
<evidence type="ECO:0000259" key="9">
    <source>
        <dbReference type="PROSITE" id="PS50882"/>
    </source>
</evidence>
<dbReference type="InterPro" id="IPR002110">
    <property type="entry name" value="Ankyrin_rpt"/>
</dbReference>
<dbReference type="PROSITE" id="PS50088">
    <property type="entry name" value="ANK_REPEAT"/>
    <property type="match status" value="1"/>
</dbReference>
<feature type="compositionally biased region" description="Basic residues" evidence="8">
    <location>
        <begin position="1395"/>
        <end position="1408"/>
    </location>
</feature>
<gene>
    <name evidence="14" type="ORF">g.982</name>
    <name evidence="13" type="ORF">g.985</name>
</gene>
<dbReference type="Pfam" id="PF07717">
    <property type="entry name" value="OB_NTP_bind"/>
    <property type="match status" value="1"/>
</dbReference>
<reference evidence="14" key="1">
    <citation type="submission" date="2015-11" db="EMBL/GenBank/DDBJ databases">
        <title>De novo transcriptome assembly of four potential Pierce s Disease insect vectors from Arizona vineyards.</title>
        <authorList>
            <person name="Tassone E.E."/>
        </authorList>
    </citation>
    <scope>NUCLEOTIDE SEQUENCE</scope>
</reference>
<evidence type="ECO:0000256" key="5">
    <source>
        <dbReference type="ARBA" id="ARBA00022884"/>
    </source>
</evidence>
<dbReference type="PROSITE" id="PS50297">
    <property type="entry name" value="ANK_REP_REGION"/>
    <property type="match status" value="1"/>
</dbReference>
<dbReference type="InterPro" id="IPR011709">
    <property type="entry name" value="DEAD-box_helicase_OB_fold"/>
</dbReference>
<organism evidence="14">
    <name type="scientific">Graphocephala atropunctata</name>
    <dbReference type="NCBI Taxonomy" id="36148"/>
    <lineage>
        <taxon>Eukaryota</taxon>
        <taxon>Metazoa</taxon>
        <taxon>Ecdysozoa</taxon>
        <taxon>Arthropoda</taxon>
        <taxon>Hexapoda</taxon>
        <taxon>Insecta</taxon>
        <taxon>Pterygota</taxon>
        <taxon>Neoptera</taxon>
        <taxon>Paraneoptera</taxon>
        <taxon>Hemiptera</taxon>
        <taxon>Auchenorrhyncha</taxon>
        <taxon>Membracoidea</taxon>
        <taxon>Cicadellidae</taxon>
        <taxon>Cicadellinae</taxon>
        <taxon>Cicadellini</taxon>
        <taxon>Graphocephala</taxon>
    </lineage>
</organism>
<dbReference type="InterPro" id="IPR027417">
    <property type="entry name" value="P-loop_NTPase"/>
</dbReference>
<dbReference type="PANTHER" id="PTHR18934:SF213">
    <property type="entry name" value="3'-5' RNA HELICASE YTHDC2"/>
    <property type="match status" value="1"/>
</dbReference>
<dbReference type="FunFam" id="3.40.50.300:FF:000526">
    <property type="entry name" value="DExH-box ATP-dependent RNA helicase DExH3"/>
    <property type="match status" value="1"/>
</dbReference>
<feature type="domain" description="Helicase ATP-binding" evidence="11">
    <location>
        <begin position="179"/>
        <end position="345"/>
    </location>
</feature>
<feature type="domain" description="Helicase C-terminal" evidence="12">
    <location>
        <begin position="579"/>
        <end position="754"/>
    </location>
</feature>
<dbReference type="GO" id="GO:0003723">
    <property type="term" value="F:RNA binding"/>
    <property type="evidence" value="ECO:0007669"/>
    <property type="project" value="UniProtKB-KW"/>
</dbReference>
<dbReference type="Pfam" id="PF01424">
    <property type="entry name" value="R3H"/>
    <property type="match status" value="1"/>
</dbReference>
<dbReference type="InterPro" id="IPR007502">
    <property type="entry name" value="Helicase-assoc_dom"/>
</dbReference>
<dbReference type="InterPro" id="IPR001650">
    <property type="entry name" value="Helicase_C-like"/>
</dbReference>
<dbReference type="Pfam" id="PF04408">
    <property type="entry name" value="WHD_HA2"/>
    <property type="match status" value="1"/>
</dbReference>
<feature type="domain" description="R3H" evidence="10">
    <location>
        <begin position="18"/>
        <end position="82"/>
    </location>
</feature>
<protein>
    <recommendedName>
        <fullName evidence="15">RNA helicase</fullName>
    </recommendedName>
</protein>
<dbReference type="Gene3D" id="3.30.1370.50">
    <property type="entry name" value="R3H-like domain"/>
    <property type="match status" value="1"/>
</dbReference>
<sequence length="1408" mass="158236">MAQKRFKNDGMMFDIVPDESQFVINLTLKRFVNNPDQKEYEYPSAFESCERAYVHEVAKQLGLKSKSRGKGLNRAVTVYKREGSTIIQADAVIPLVRPSRQAIITLLASHPVTNKERQDLLPITERDRSFPPDTSLRETNKNQCRLHNGIPIVPPSAVNNELVQFRKTLTIWPLKDTIIQAINTHSVVIINGETGCGKSTQVPQFIMDHSEKTQRGCRIICSMPRRISAVTVSERVALERGEPHGKTVGYQIRMESRISPNTILTYCTNGILLRTLLCGDSLLATVTHVIIDEIHERDRLSDFMLIVLRDALAKYRGLKLVLMSSSLDTQMFSKYFTNCPVISGSTCPIITVPGRLYEVQEFFLEDILKKTGYMTKEMAKVKKDMERVKQNKLDLEAWVTAALNVNGGTNQQGMVYTPTPILGQQLVEMGQEKVELEGCLKQEMERCLAQAWATGTEQSFTQLLQLILSDNISVDYAHSDTGLTALMAAAARGSVDTAEHLLSLGAKVNIKGGSDERTALDWASENGHQEVVELLQAYMMYYECEPYKLDVEVELSEESKLLIDVYERCFDEEQVDVDLIIHILSSIHESGKKGAVLIFLPGYDHIVNVRDRIVASEKKFNEFGKLALLILHSKMQVVDQKRIFQPVHTGQRKVILSTNIAETSITIDDVMYVIDSGKVREKSYNVVTNVYTQKCEWISQACARQRRGRAGRSQPGVCYHLFSSRRYRAMPPSQTPGILREPLQELCLHTKLLAPPNSPIADFLARAIEPPSPLVTRNAVQLLKTMDALDAWEDLTDLGRHLLEISIEPKFGKMLLYAIILKCLDPILTIVCCLSHGDLFKIPSKPVSKRNAINERKKLSNNSFSDHMVYLRVFQGWQQARYSNSERYFCERHAVSGASLELITGHRSMVLGQLRACGLVKTRGAGDIRDVNTNSDNWAVVKAALTGGLYPNLARVDREYNVLRTQKEHKVMFHPWSTLREVSKSSRVSVADTHTTTVRGLPTDWVVYEEMHRVGRLGHIRTCTVVSALTVGIFAGPTRLPIDAMEDSDHPSLESTIFDSDSENESEAVPEGHHAIVKLDDWLVLRLDNEAASLIHQLRLKWHTLLFKRLKNSSKPWTSSDEAIVNTLVSVLSSEELALGLEQPQGVGQRPRPLNIDCFPQVRRSWEDFDGNQLTEDGNAFLSTIENSGSRFMNHHRYPDSSPTKSNQEQEAKMSAAGPSSPMAQNASGIRQSESNTRYFVIKAGHLKTVDASVSRGVWAFTHNTEKKLVETFKAGKTVILVFSLQSSGHFQGYARLRGDKCESGGEPLPEQGGNLNCVLPVEWIKRGNISFNATRHLVNPYNENNKVQTSRDGQEIEPSVGDALCKMWDSPGTLWANKNPLHQNHQSGFPGRPIRGRPHYNSHYYRK</sequence>
<keyword evidence="3" id="KW-0347">Helicase</keyword>
<dbReference type="Gene3D" id="1.25.40.20">
    <property type="entry name" value="Ankyrin repeat-containing domain"/>
    <property type="match status" value="1"/>
</dbReference>
<feature type="compositionally biased region" description="Polar residues" evidence="8">
    <location>
        <begin position="1222"/>
        <end position="1231"/>
    </location>
</feature>
<evidence type="ECO:0000256" key="7">
    <source>
        <dbReference type="PROSITE-ProRule" id="PRU00023"/>
    </source>
</evidence>
<evidence type="ECO:0000259" key="10">
    <source>
        <dbReference type="PROSITE" id="PS51061"/>
    </source>
</evidence>
<dbReference type="SMART" id="SM00490">
    <property type="entry name" value="HELICc"/>
    <property type="match status" value="1"/>
</dbReference>
<dbReference type="InterPro" id="IPR014001">
    <property type="entry name" value="Helicase_ATP-bd"/>
</dbReference>
<dbReference type="CDD" id="cd17917">
    <property type="entry name" value="DEXHc_RHA-like"/>
    <property type="match status" value="1"/>
</dbReference>
<keyword evidence="1" id="KW-0547">Nucleotide-binding</keyword>
<dbReference type="GO" id="GO:0004386">
    <property type="term" value="F:helicase activity"/>
    <property type="evidence" value="ECO:0007669"/>
    <property type="project" value="TreeGrafter"/>
</dbReference>
<dbReference type="PROSITE" id="PS51192">
    <property type="entry name" value="HELICASE_ATP_BIND_1"/>
    <property type="match status" value="1"/>
</dbReference>
<dbReference type="SMART" id="SM00847">
    <property type="entry name" value="HA2"/>
    <property type="match status" value="1"/>
</dbReference>
<dbReference type="Pfam" id="PF00270">
    <property type="entry name" value="DEAD"/>
    <property type="match status" value="1"/>
</dbReference>
<evidence type="ECO:0000313" key="13">
    <source>
        <dbReference type="EMBL" id="JAT09832.1"/>
    </source>
</evidence>
<feature type="region of interest" description="Disordered" evidence="8">
    <location>
        <begin position="1379"/>
        <end position="1408"/>
    </location>
</feature>
<dbReference type="PROSITE" id="PS51061">
    <property type="entry name" value="R3H"/>
    <property type="match status" value="1"/>
</dbReference>
<dbReference type="GO" id="GO:0016787">
    <property type="term" value="F:hydrolase activity"/>
    <property type="evidence" value="ECO:0007669"/>
    <property type="project" value="UniProtKB-KW"/>
</dbReference>
<dbReference type="SUPFAM" id="SSF82708">
    <property type="entry name" value="R3H domain"/>
    <property type="match status" value="1"/>
</dbReference>
<comment type="similarity">
    <text evidence="6">Belongs to the DExH box helicase family.</text>
</comment>
<feature type="domain" description="YTH" evidence="9">
    <location>
        <begin position="1237"/>
        <end position="1369"/>
    </location>
</feature>
<dbReference type="CDD" id="cd21134">
    <property type="entry name" value="YTH"/>
    <property type="match status" value="1"/>
</dbReference>
<dbReference type="Pfam" id="PF00271">
    <property type="entry name" value="Helicase_C"/>
    <property type="match status" value="1"/>
</dbReference>